<dbReference type="EMBL" id="JAPWDO010000009">
    <property type="protein sequence ID" value="KAJ5456171.1"/>
    <property type="molecule type" value="Genomic_DNA"/>
</dbReference>
<dbReference type="Gene3D" id="3.30.420.10">
    <property type="entry name" value="Ribonuclease H-like superfamily/Ribonuclease H"/>
    <property type="match status" value="1"/>
</dbReference>
<keyword evidence="4" id="KW-1185">Reference proteome</keyword>
<evidence type="ECO:0000313" key="4">
    <source>
        <dbReference type="Proteomes" id="UP001147760"/>
    </source>
</evidence>
<dbReference type="OrthoDB" id="5379619at2759"/>
<comment type="caution">
    <text evidence="3">The sequence shown here is derived from an EMBL/GenBank/DDBJ whole genome shotgun (WGS) entry which is preliminary data.</text>
</comment>
<reference evidence="3" key="2">
    <citation type="journal article" date="2023" name="IMA Fungus">
        <title>Comparative genomic study of the Penicillium genus elucidates a diverse pangenome and 15 lateral gene transfer events.</title>
        <authorList>
            <person name="Petersen C."/>
            <person name="Sorensen T."/>
            <person name="Nielsen M.R."/>
            <person name="Sondergaard T.E."/>
            <person name="Sorensen J.L."/>
            <person name="Fitzpatrick D.A."/>
            <person name="Frisvad J.C."/>
            <person name="Nielsen K.L."/>
        </authorList>
    </citation>
    <scope>NUCLEOTIDE SEQUENCE</scope>
    <source>
        <strain evidence="3">IBT 17660</strain>
    </source>
</reference>
<dbReference type="SUPFAM" id="SSF46689">
    <property type="entry name" value="Homeodomain-like"/>
    <property type="match status" value="1"/>
</dbReference>
<organism evidence="3 4">
    <name type="scientific">Penicillium desertorum</name>
    <dbReference type="NCBI Taxonomy" id="1303715"/>
    <lineage>
        <taxon>Eukaryota</taxon>
        <taxon>Fungi</taxon>
        <taxon>Dikarya</taxon>
        <taxon>Ascomycota</taxon>
        <taxon>Pezizomycotina</taxon>
        <taxon>Eurotiomycetes</taxon>
        <taxon>Eurotiomycetidae</taxon>
        <taxon>Eurotiales</taxon>
        <taxon>Aspergillaceae</taxon>
        <taxon>Penicillium</taxon>
    </lineage>
</organism>
<dbReference type="InterPro" id="IPR012337">
    <property type="entry name" value="RNaseH-like_sf"/>
</dbReference>
<dbReference type="InterPro" id="IPR038717">
    <property type="entry name" value="Tc1-like_DDE_dom"/>
</dbReference>
<evidence type="ECO:0000259" key="2">
    <source>
        <dbReference type="Pfam" id="PF13592"/>
    </source>
</evidence>
<dbReference type="InterPro" id="IPR036397">
    <property type="entry name" value="RNaseH_sf"/>
</dbReference>
<dbReference type="NCBIfam" id="NF033545">
    <property type="entry name" value="transpos_IS630"/>
    <property type="match status" value="1"/>
</dbReference>
<accession>A0A9W9WDJ2</accession>
<proteinExistence type="predicted"/>
<dbReference type="SUPFAM" id="SSF53098">
    <property type="entry name" value="Ribonuclease H-like"/>
    <property type="match status" value="1"/>
</dbReference>
<dbReference type="Proteomes" id="UP001147760">
    <property type="component" value="Unassembled WGS sequence"/>
</dbReference>
<reference evidence="3" key="1">
    <citation type="submission" date="2022-12" db="EMBL/GenBank/DDBJ databases">
        <authorList>
            <person name="Petersen C."/>
        </authorList>
    </citation>
    <scope>NUCLEOTIDE SEQUENCE</scope>
    <source>
        <strain evidence="3">IBT 17660</strain>
    </source>
</reference>
<evidence type="ECO:0000259" key="1">
    <source>
        <dbReference type="Pfam" id="PF13358"/>
    </source>
</evidence>
<protein>
    <recommendedName>
        <fullName evidence="5">Tc1-like transposase DDE domain-containing protein</fullName>
    </recommendedName>
</protein>
<dbReference type="InterPro" id="IPR009057">
    <property type="entry name" value="Homeodomain-like_sf"/>
</dbReference>
<feature type="domain" description="Tc1-like transposase DDE" evidence="1">
    <location>
        <begin position="145"/>
        <end position="283"/>
    </location>
</feature>
<evidence type="ECO:0000313" key="3">
    <source>
        <dbReference type="EMBL" id="KAJ5456171.1"/>
    </source>
</evidence>
<gene>
    <name evidence="3" type="ORF">N7530_011445</name>
</gene>
<dbReference type="PANTHER" id="PTHR46564">
    <property type="entry name" value="TRANSPOSASE"/>
    <property type="match status" value="1"/>
</dbReference>
<feature type="domain" description="Winged helix-turn helix" evidence="2">
    <location>
        <begin position="93"/>
        <end position="130"/>
    </location>
</feature>
<dbReference type="Pfam" id="PF13358">
    <property type="entry name" value="DDE_3"/>
    <property type="match status" value="1"/>
</dbReference>
<dbReference type="InterPro" id="IPR047655">
    <property type="entry name" value="Transpos_IS630-like"/>
</dbReference>
<dbReference type="PANTHER" id="PTHR46564:SF1">
    <property type="entry name" value="TRANSPOSASE"/>
    <property type="match status" value="1"/>
</dbReference>
<evidence type="ECO:0008006" key="5">
    <source>
        <dbReference type="Google" id="ProtNLM"/>
    </source>
</evidence>
<dbReference type="InterPro" id="IPR025959">
    <property type="entry name" value="Winged_HTH_dom"/>
</dbReference>
<sequence length="325" mass="36935">MAPNLAKSTLELIHDMISSGELTTSQMAQAAGCSKRAILRIRSNLRLFGTIKAPLIKAGRPRSITPVMLEALCDYLLEKPDLYLSEMELFFLDEFDVSIPKSTISDALHRKGWSKKTARQKAKEQNADLRDDYSHLISEFCSYHLVYVDESGCDKRIGFRRTGWSPLGTTPVQVSKFHRDQRYQILPAYAQDGIVLSRVFRGSTDASVFEDFIEQLLQHCGKWPEPKSVIVMDNASFHHSERIEQMCSEAGVKLVYLPPYSPDLNPIEEFFAELKAFIRRNWQTYEDDPDQGFDIFLEWCVDTVGARAESAGGHFRNAGLTVRDI</sequence>
<dbReference type="Pfam" id="PF13592">
    <property type="entry name" value="HTH_33"/>
    <property type="match status" value="1"/>
</dbReference>
<dbReference type="GO" id="GO:0003676">
    <property type="term" value="F:nucleic acid binding"/>
    <property type="evidence" value="ECO:0007669"/>
    <property type="project" value="InterPro"/>
</dbReference>
<dbReference type="AlphaFoldDB" id="A0A9W9WDJ2"/>
<name>A0A9W9WDJ2_9EURO</name>